<sequence length="45" mass="5303">MWIFRSRREAIADYEQNASGQLLDRSIECDLLERGIFPGYRTIVL</sequence>
<evidence type="ECO:0000313" key="2">
    <source>
        <dbReference type="Proteomes" id="UP000637383"/>
    </source>
</evidence>
<accession>A0ABR8KMW2</accession>
<name>A0ABR8KMW2_9NOSO</name>
<gene>
    <name evidence="1" type="ORF">H6H03_36420</name>
</gene>
<dbReference type="EMBL" id="JACJTU010000077">
    <property type="protein sequence ID" value="MBD2739283.1"/>
    <property type="molecule type" value="Genomic_DNA"/>
</dbReference>
<dbReference type="Proteomes" id="UP000637383">
    <property type="component" value="Unassembled WGS sequence"/>
</dbReference>
<keyword evidence="2" id="KW-1185">Reference proteome</keyword>
<reference evidence="1 2" key="1">
    <citation type="journal article" date="2020" name="ISME J.">
        <title>Comparative genomics reveals insights into cyanobacterial evolution and habitat adaptation.</title>
        <authorList>
            <person name="Chen M.Y."/>
            <person name="Teng W.K."/>
            <person name="Zhao L."/>
            <person name="Hu C.X."/>
            <person name="Zhou Y.K."/>
            <person name="Han B.P."/>
            <person name="Song L.R."/>
            <person name="Shu W.S."/>
        </authorList>
    </citation>
    <scope>NUCLEOTIDE SEQUENCE [LARGE SCALE GENOMIC DNA]</scope>
    <source>
        <strain evidence="1 2">FACHB-159</strain>
    </source>
</reference>
<organism evidence="1 2">
    <name type="scientific">Nostoc paludosum FACHB-159</name>
    <dbReference type="NCBI Taxonomy" id="2692908"/>
    <lineage>
        <taxon>Bacteria</taxon>
        <taxon>Bacillati</taxon>
        <taxon>Cyanobacteriota</taxon>
        <taxon>Cyanophyceae</taxon>
        <taxon>Nostocales</taxon>
        <taxon>Nostocaceae</taxon>
        <taxon>Nostoc</taxon>
    </lineage>
</organism>
<evidence type="ECO:0000313" key="1">
    <source>
        <dbReference type="EMBL" id="MBD2739283.1"/>
    </source>
</evidence>
<protein>
    <submittedName>
        <fullName evidence="1">Uncharacterized protein</fullName>
    </submittedName>
</protein>
<comment type="caution">
    <text evidence="1">The sequence shown here is derived from an EMBL/GenBank/DDBJ whole genome shotgun (WGS) entry which is preliminary data.</text>
</comment>
<proteinExistence type="predicted"/>